<organism evidence="4 5">
    <name type="scientific">Desulfuromusa kysingii</name>
    <dbReference type="NCBI Taxonomy" id="37625"/>
    <lineage>
        <taxon>Bacteria</taxon>
        <taxon>Pseudomonadati</taxon>
        <taxon>Thermodesulfobacteriota</taxon>
        <taxon>Desulfuromonadia</taxon>
        <taxon>Desulfuromonadales</taxon>
        <taxon>Geopsychrobacteraceae</taxon>
        <taxon>Desulfuromusa</taxon>
    </lineage>
</organism>
<dbReference type="EMBL" id="FNQN01000004">
    <property type="protein sequence ID" value="SEA29109.1"/>
    <property type="molecule type" value="Genomic_DNA"/>
</dbReference>
<dbReference type="GO" id="GO:0016787">
    <property type="term" value="F:hydrolase activity"/>
    <property type="evidence" value="ECO:0007669"/>
    <property type="project" value="InterPro"/>
</dbReference>
<dbReference type="InterPro" id="IPR004843">
    <property type="entry name" value="Calcineurin-like_PHP"/>
</dbReference>
<protein>
    <submittedName>
        <fullName evidence="4">3',5'-cyclic AMP phosphodiesterase CpdA</fullName>
    </submittedName>
</protein>
<dbReference type="Proteomes" id="UP000199409">
    <property type="component" value="Unassembled WGS sequence"/>
</dbReference>
<feature type="compositionally biased region" description="Acidic residues" evidence="1">
    <location>
        <begin position="94"/>
        <end position="107"/>
    </location>
</feature>
<evidence type="ECO:0000256" key="1">
    <source>
        <dbReference type="SAM" id="MobiDB-lite"/>
    </source>
</evidence>
<gene>
    <name evidence="4" type="ORF">SAMN05660420_01740</name>
</gene>
<feature type="region of interest" description="Disordered" evidence="1">
    <location>
        <begin position="79"/>
        <end position="107"/>
    </location>
</feature>
<dbReference type="AlphaFoldDB" id="A0A1H3ZZ02"/>
<dbReference type="InterPro" id="IPR029052">
    <property type="entry name" value="Metallo-depent_PP-like"/>
</dbReference>
<feature type="domain" description="Calcineurin-like phosphoesterase" evidence="3">
    <location>
        <begin position="151"/>
        <end position="337"/>
    </location>
</feature>
<dbReference type="Pfam" id="PF00149">
    <property type="entry name" value="Metallophos"/>
    <property type="match status" value="1"/>
</dbReference>
<feature type="signal peptide" evidence="2">
    <location>
        <begin position="1"/>
        <end position="26"/>
    </location>
</feature>
<dbReference type="PANTHER" id="PTHR45867">
    <property type="entry name" value="PURPLE ACID PHOSPHATASE"/>
    <property type="match status" value="1"/>
</dbReference>
<dbReference type="STRING" id="37625.SAMN05660420_01740"/>
<reference evidence="4 5" key="1">
    <citation type="submission" date="2016-10" db="EMBL/GenBank/DDBJ databases">
        <authorList>
            <person name="de Groot N.N."/>
        </authorList>
    </citation>
    <scope>NUCLEOTIDE SEQUENCE [LARGE SCALE GENOMIC DNA]</scope>
    <source>
        <strain evidence="4 5">DSM 7343</strain>
    </source>
</reference>
<dbReference type="OrthoDB" id="9804511at2"/>
<keyword evidence="5" id="KW-1185">Reference proteome</keyword>
<accession>A0A1H3ZZ02</accession>
<evidence type="ECO:0000313" key="4">
    <source>
        <dbReference type="EMBL" id="SEA29109.1"/>
    </source>
</evidence>
<sequence length="474" mass="52581">MNMLQQLSRLFLLVSFALGVPVVASAYDAYNITIQLGSNEQELNFTWFTRSEPTGYEELMVYDVSDLSESYAATCTEVDVEEGESLGGPPGTDTTDDTTDDSIDEDDSTVYSCRVTSVSVEESSTYYYILGDGDSYTESVDFQTEDSQDYNFIFVGDPQIGSHDTEEDAEGWSETVTKALTTFPETSFILSAGDQVNTASSDSEYDGFFAATELSSTPFAPALGNHDTNDLYSYHFSVPNESQDYGVTDGGGDYWFTYGDTLFMVINTNSDSNSEHETFVEEAIEANPDVQWKIVVFHHSIFSSASHVDDVNDIRTVMYPIIDDNDIDMVLSGHDHFYARTYQLSGGEIVEGGASYTSTDRRSGEEVTKHVDLVGDVIDIDNKKIIGQTVVVDPEGTVYITANSASGSKYYDFTDIDGYTNYYFAMYEQLETPTYLNVKISGYTVTVSSYRTDTGELLDSYSIVKSREGRHAYE</sequence>
<proteinExistence type="predicted"/>
<dbReference type="Gene3D" id="3.60.21.10">
    <property type="match status" value="1"/>
</dbReference>
<keyword evidence="2" id="KW-0732">Signal</keyword>
<feature type="chain" id="PRO_5011662109" evidence="2">
    <location>
        <begin position="27"/>
        <end position="474"/>
    </location>
</feature>
<name>A0A1H3ZZ02_9BACT</name>
<dbReference type="PANTHER" id="PTHR45867:SF3">
    <property type="entry name" value="ACID PHOSPHATASE TYPE 7"/>
    <property type="match status" value="1"/>
</dbReference>
<dbReference type="SUPFAM" id="SSF56300">
    <property type="entry name" value="Metallo-dependent phosphatases"/>
    <property type="match status" value="1"/>
</dbReference>
<evidence type="ECO:0000259" key="3">
    <source>
        <dbReference type="Pfam" id="PF00149"/>
    </source>
</evidence>
<evidence type="ECO:0000256" key="2">
    <source>
        <dbReference type="SAM" id="SignalP"/>
    </source>
</evidence>
<evidence type="ECO:0000313" key="5">
    <source>
        <dbReference type="Proteomes" id="UP000199409"/>
    </source>
</evidence>
<dbReference type="RefSeq" id="WP_092346861.1">
    <property type="nucleotide sequence ID" value="NZ_FNQN01000004.1"/>
</dbReference>